<evidence type="ECO:0000313" key="4">
    <source>
        <dbReference type="Proteomes" id="UP001589610"/>
    </source>
</evidence>
<feature type="domain" description="Putative restriction endonuclease" evidence="2">
    <location>
        <begin position="170"/>
        <end position="334"/>
    </location>
</feature>
<feature type="region of interest" description="Disordered" evidence="1">
    <location>
        <begin position="1"/>
        <end position="105"/>
    </location>
</feature>
<gene>
    <name evidence="3" type="ORF">ACFFRH_27945</name>
</gene>
<dbReference type="Gene3D" id="3.90.1570.10">
    <property type="entry name" value="tt1808, chain A"/>
    <property type="match status" value="1"/>
</dbReference>
<feature type="compositionally biased region" description="Low complexity" evidence="1">
    <location>
        <begin position="25"/>
        <end position="37"/>
    </location>
</feature>
<proteinExistence type="predicted"/>
<sequence>MPPSTPSMVNRVTPSRSAQRDQMRVSSISVSPTSNTSALTTVPPFPFKLPDRSPARRGDPGRDRRVPRALVRARQNVTEHDRAPTRKPYAPGRHTGRHLSSGPTITTGHVLHVRTRSHATLRVPVRIRRDTRSMVMTASQRSAQRAAPQPPAQPAAPEDRPLPRTPREIFESLPPVRGLRAEVIDGNLIVSPSATPRHARIARSLSRALIPVEDENGWESFSGDVDICVEGPRDTIVPDYCLVPLDAPLWGEREILSSGLVLVAEIVSPGSMEMDRATKPRIYAGCGIPIMLIVDPVASPPTVTVLSDPEDGSYRTMTHTETGKPLRIPSPVDFDLDTSIFL</sequence>
<organism evidence="3 4">
    <name type="scientific">Streptosporangium vulgare</name>
    <dbReference type="NCBI Taxonomy" id="46190"/>
    <lineage>
        <taxon>Bacteria</taxon>
        <taxon>Bacillati</taxon>
        <taxon>Actinomycetota</taxon>
        <taxon>Actinomycetes</taxon>
        <taxon>Streptosporangiales</taxon>
        <taxon>Streptosporangiaceae</taxon>
        <taxon>Streptosporangium</taxon>
    </lineage>
</organism>
<feature type="region of interest" description="Disordered" evidence="1">
    <location>
        <begin position="137"/>
        <end position="169"/>
    </location>
</feature>
<protein>
    <submittedName>
        <fullName evidence="3">Uma2 family endonuclease</fullName>
    </submittedName>
</protein>
<evidence type="ECO:0000313" key="3">
    <source>
        <dbReference type="EMBL" id="MFB9679330.1"/>
    </source>
</evidence>
<feature type="compositionally biased region" description="Basic and acidic residues" evidence="1">
    <location>
        <begin position="49"/>
        <end position="66"/>
    </location>
</feature>
<dbReference type="CDD" id="cd06260">
    <property type="entry name" value="DUF820-like"/>
    <property type="match status" value="1"/>
</dbReference>
<dbReference type="EMBL" id="JBHMBS010000015">
    <property type="protein sequence ID" value="MFB9679330.1"/>
    <property type="molecule type" value="Genomic_DNA"/>
</dbReference>
<evidence type="ECO:0000259" key="2">
    <source>
        <dbReference type="Pfam" id="PF05685"/>
    </source>
</evidence>
<feature type="compositionally biased region" description="Low complexity" evidence="1">
    <location>
        <begin position="138"/>
        <end position="147"/>
    </location>
</feature>
<keyword evidence="4" id="KW-1185">Reference proteome</keyword>
<dbReference type="GO" id="GO:0004519">
    <property type="term" value="F:endonuclease activity"/>
    <property type="evidence" value="ECO:0007669"/>
    <property type="project" value="UniProtKB-KW"/>
</dbReference>
<dbReference type="InterPro" id="IPR012296">
    <property type="entry name" value="Nuclease_put_TT1808"/>
</dbReference>
<evidence type="ECO:0000256" key="1">
    <source>
        <dbReference type="SAM" id="MobiDB-lite"/>
    </source>
</evidence>
<dbReference type="PANTHER" id="PTHR35400:SF3">
    <property type="entry name" value="SLL1072 PROTEIN"/>
    <property type="match status" value="1"/>
</dbReference>
<dbReference type="InterPro" id="IPR008538">
    <property type="entry name" value="Uma2"/>
</dbReference>
<dbReference type="RefSeq" id="WP_386160724.1">
    <property type="nucleotide sequence ID" value="NZ_JBHMBS010000015.1"/>
</dbReference>
<dbReference type="Proteomes" id="UP001589610">
    <property type="component" value="Unassembled WGS sequence"/>
</dbReference>
<accession>A0ABV5TMK5</accession>
<dbReference type="InterPro" id="IPR011335">
    <property type="entry name" value="Restrct_endonuc-II-like"/>
</dbReference>
<keyword evidence="3" id="KW-0378">Hydrolase</keyword>
<dbReference type="Pfam" id="PF05685">
    <property type="entry name" value="Uma2"/>
    <property type="match status" value="1"/>
</dbReference>
<keyword evidence="3" id="KW-0540">Nuclease</keyword>
<dbReference type="SUPFAM" id="SSF52980">
    <property type="entry name" value="Restriction endonuclease-like"/>
    <property type="match status" value="1"/>
</dbReference>
<feature type="compositionally biased region" description="Polar residues" evidence="1">
    <location>
        <begin position="1"/>
        <end position="17"/>
    </location>
</feature>
<feature type="compositionally biased region" description="Basic and acidic residues" evidence="1">
    <location>
        <begin position="157"/>
        <end position="169"/>
    </location>
</feature>
<dbReference type="PANTHER" id="PTHR35400">
    <property type="entry name" value="SLR1083 PROTEIN"/>
    <property type="match status" value="1"/>
</dbReference>
<comment type="caution">
    <text evidence="3">The sequence shown here is derived from an EMBL/GenBank/DDBJ whole genome shotgun (WGS) entry which is preliminary data.</text>
</comment>
<reference evidence="3 4" key="1">
    <citation type="submission" date="2024-09" db="EMBL/GenBank/DDBJ databases">
        <authorList>
            <person name="Sun Q."/>
            <person name="Mori K."/>
        </authorList>
    </citation>
    <scope>NUCLEOTIDE SEQUENCE [LARGE SCALE GENOMIC DNA]</scope>
    <source>
        <strain evidence="3 4">JCM 3028</strain>
    </source>
</reference>
<keyword evidence="3" id="KW-0255">Endonuclease</keyword>
<name>A0ABV5TMK5_9ACTN</name>